<comment type="function">
    <text evidence="4">Nucleoside triphosphate pyrophosphatase that hydrolyzes dTTP and UTP. May have a dual role in cell division arrest and in preventing the incorporation of modified nucleotides into cellular nucleic acids.</text>
</comment>
<comment type="similarity">
    <text evidence="4">Belongs to the Maf family. YhdE subfamily.</text>
</comment>
<dbReference type="GO" id="GO:0036221">
    <property type="term" value="F:UTP diphosphatase activity"/>
    <property type="evidence" value="ECO:0007669"/>
    <property type="project" value="RHEA"/>
</dbReference>
<dbReference type="InterPro" id="IPR029001">
    <property type="entry name" value="ITPase-like_fam"/>
</dbReference>
<comment type="subcellular location">
    <subcellularLocation>
        <location evidence="4">Cytoplasm</location>
    </subcellularLocation>
</comment>
<keyword evidence="4" id="KW-0963">Cytoplasm</keyword>
<dbReference type="HAMAP" id="MF_00528">
    <property type="entry name" value="Maf"/>
    <property type="match status" value="1"/>
</dbReference>
<keyword evidence="3 4" id="KW-0546">Nucleotide metabolism</keyword>
<dbReference type="Proteomes" id="UP000315971">
    <property type="component" value="Unassembled WGS sequence"/>
</dbReference>
<feature type="site" description="Important for substrate specificity" evidence="4">
    <location>
        <position position="155"/>
    </location>
</feature>
<dbReference type="GO" id="GO:0009117">
    <property type="term" value="P:nucleotide metabolic process"/>
    <property type="evidence" value="ECO:0007669"/>
    <property type="project" value="UniProtKB-KW"/>
</dbReference>
<gene>
    <name evidence="5" type="ORF">SAMN06265350_105198</name>
</gene>
<comment type="caution">
    <text evidence="4">Lacks conserved residue(s) required for the propagation of feature annotation.</text>
</comment>
<dbReference type="EMBL" id="FXSZ01000005">
    <property type="protein sequence ID" value="SMO65924.1"/>
    <property type="molecule type" value="Genomic_DNA"/>
</dbReference>
<evidence type="ECO:0000256" key="3">
    <source>
        <dbReference type="ARBA" id="ARBA00023080"/>
    </source>
</evidence>
<dbReference type="CDD" id="cd00555">
    <property type="entry name" value="Maf"/>
    <property type="match status" value="1"/>
</dbReference>
<evidence type="ECO:0000313" key="6">
    <source>
        <dbReference type="Proteomes" id="UP000315971"/>
    </source>
</evidence>
<reference evidence="5 6" key="1">
    <citation type="submission" date="2017-05" db="EMBL/GenBank/DDBJ databases">
        <authorList>
            <person name="Varghese N."/>
            <person name="Submissions S."/>
        </authorList>
    </citation>
    <scope>NUCLEOTIDE SEQUENCE [LARGE SCALE GENOMIC DNA]</scope>
    <source>
        <strain evidence="5 6">DSM 21342</strain>
    </source>
</reference>
<dbReference type="PIRSF" id="PIRSF006305">
    <property type="entry name" value="Maf"/>
    <property type="match status" value="1"/>
</dbReference>
<dbReference type="Gene3D" id="3.90.950.10">
    <property type="match status" value="1"/>
</dbReference>
<dbReference type="OrthoDB" id="9807767at2"/>
<evidence type="ECO:0000256" key="1">
    <source>
        <dbReference type="ARBA" id="ARBA00001968"/>
    </source>
</evidence>
<comment type="cofactor">
    <cofactor evidence="1 4">
        <name>a divalent metal cation</name>
        <dbReference type="ChEBI" id="CHEBI:60240"/>
    </cofactor>
</comment>
<feature type="site" description="Important for substrate specificity" evidence="4">
    <location>
        <position position="73"/>
    </location>
</feature>
<dbReference type="SUPFAM" id="SSF52972">
    <property type="entry name" value="ITPase-like"/>
    <property type="match status" value="1"/>
</dbReference>
<dbReference type="Pfam" id="PF02545">
    <property type="entry name" value="Maf"/>
    <property type="match status" value="1"/>
</dbReference>
<keyword evidence="2 4" id="KW-0378">Hydrolase</keyword>
<dbReference type="GO" id="GO:0005737">
    <property type="term" value="C:cytoplasm"/>
    <property type="evidence" value="ECO:0007669"/>
    <property type="project" value="UniProtKB-SubCell"/>
</dbReference>
<evidence type="ECO:0000313" key="5">
    <source>
        <dbReference type="EMBL" id="SMO65924.1"/>
    </source>
</evidence>
<name>A0A521D2K7_9SPHI</name>
<dbReference type="GO" id="GO:0036218">
    <property type="term" value="F:dTTP diphosphatase activity"/>
    <property type="evidence" value="ECO:0007669"/>
    <property type="project" value="RHEA"/>
</dbReference>
<protein>
    <recommendedName>
        <fullName evidence="4">dTTP/UTP pyrophosphatase</fullName>
        <shortName evidence="4">dTTPase/UTPase</shortName>
        <ecNumber evidence="4">3.6.1.9</ecNumber>
    </recommendedName>
    <alternativeName>
        <fullName evidence="4">Nucleoside triphosphate pyrophosphatase</fullName>
    </alternativeName>
    <alternativeName>
        <fullName evidence="4">Nucleotide pyrophosphatase</fullName>
        <shortName evidence="4">Nucleotide PPase</shortName>
    </alternativeName>
</protein>
<dbReference type="PANTHER" id="PTHR43213">
    <property type="entry name" value="BIFUNCTIONAL DTTP/UTP PYROPHOSPHATASE/METHYLTRANSFERASE PROTEIN-RELATED"/>
    <property type="match status" value="1"/>
</dbReference>
<dbReference type="InterPro" id="IPR003697">
    <property type="entry name" value="Maf-like"/>
</dbReference>
<keyword evidence="6" id="KW-1185">Reference proteome</keyword>
<dbReference type="RefSeq" id="WP_142603813.1">
    <property type="nucleotide sequence ID" value="NZ_FXSZ01000005.1"/>
</dbReference>
<dbReference type="AlphaFoldDB" id="A0A521D2K7"/>
<feature type="site" description="Important for substrate specificity" evidence="4">
    <location>
        <position position="15"/>
    </location>
</feature>
<dbReference type="EC" id="3.6.1.9" evidence="4"/>
<dbReference type="NCBIfam" id="TIGR00172">
    <property type="entry name" value="maf"/>
    <property type="match status" value="1"/>
</dbReference>
<accession>A0A521D2K7</accession>
<sequence length="189" mass="21403">MQFSKKIILASKSPRRQELLKLMGYEFEVVLKEVDESYPVSLNPEEVALYIAEKKADAYEHSIHGEIVITADTLVCVDGKILGKPTDKAEAIAMIRTLSGRSHQVITGVAILHAHELISFADTTLVYFAELSDEEIEFYIDTYQPYDKAGAYGIQEWIGVNKIERIEGSYTNVMGLPTEKLYRYLQLIH</sequence>
<comment type="catalytic activity">
    <reaction evidence="4">
        <text>UTP + H2O = UMP + diphosphate + H(+)</text>
        <dbReference type="Rhea" id="RHEA:29395"/>
        <dbReference type="ChEBI" id="CHEBI:15377"/>
        <dbReference type="ChEBI" id="CHEBI:15378"/>
        <dbReference type="ChEBI" id="CHEBI:33019"/>
        <dbReference type="ChEBI" id="CHEBI:46398"/>
        <dbReference type="ChEBI" id="CHEBI:57865"/>
        <dbReference type="EC" id="3.6.1.9"/>
    </reaction>
</comment>
<proteinExistence type="inferred from homology"/>
<feature type="active site" description="Proton acceptor" evidence="4">
    <location>
        <position position="72"/>
    </location>
</feature>
<comment type="catalytic activity">
    <reaction evidence="4">
        <text>dTTP + H2O = dTMP + diphosphate + H(+)</text>
        <dbReference type="Rhea" id="RHEA:28534"/>
        <dbReference type="ChEBI" id="CHEBI:15377"/>
        <dbReference type="ChEBI" id="CHEBI:15378"/>
        <dbReference type="ChEBI" id="CHEBI:33019"/>
        <dbReference type="ChEBI" id="CHEBI:37568"/>
        <dbReference type="ChEBI" id="CHEBI:63528"/>
        <dbReference type="EC" id="3.6.1.9"/>
    </reaction>
</comment>
<evidence type="ECO:0000256" key="4">
    <source>
        <dbReference type="HAMAP-Rule" id="MF_00528"/>
    </source>
</evidence>
<evidence type="ECO:0000256" key="2">
    <source>
        <dbReference type="ARBA" id="ARBA00022801"/>
    </source>
</evidence>
<organism evidence="5 6">
    <name type="scientific">Solitalea koreensis</name>
    <dbReference type="NCBI Taxonomy" id="543615"/>
    <lineage>
        <taxon>Bacteria</taxon>
        <taxon>Pseudomonadati</taxon>
        <taxon>Bacteroidota</taxon>
        <taxon>Sphingobacteriia</taxon>
        <taxon>Sphingobacteriales</taxon>
        <taxon>Sphingobacteriaceae</taxon>
        <taxon>Solitalea</taxon>
    </lineage>
</organism>
<dbReference type="PANTHER" id="PTHR43213:SF5">
    <property type="entry name" value="BIFUNCTIONAL DTTP_UTP PYROPHOSPHATASE_METHYLTRANSFERASE PROTEIN-RELATED"/>
    <property type="match status" value="1"/>
</dbReference>